<gene>
    <name evidence="2" type="primary">Cht3_2</name>
    <name evidence="2" type="ORF">E2C01_029523</name>
</gene>
<protein>
    <submittedName>
        <fullName evidence="2">Putative chitinase 3</fullName>
    </submittedName>
</protein>
<comment type="caution">
    <text evidence="2">The sequence shown here is derived from an EMBL/GenBank/DDBJ whole genome shotgun (WGS) entry which is preliminary data.</text>
</comment>
<feature type="domain" description="GH18" evidence="1">
    <location>
        <begin position="1"/>
        <end position="50"/>
    </location>
</feature>
<accession>A0A5B7ES40</accession>
<dbReference type="Gene3D" id="3.20.20.80">
    <property type="entry name" value="Glycosidases"/>
    <property type="match status" value="1"/>
</dbReference>
<sequence length="50" mass="5382">MMLSAAVSPRKAIIDAAYDVPAMAQCLDVVNLMGCDLHDVWDACRPLPPP</sequence>
<dbReference type="PROSITE" id="PS51910">
    <property type="entry name" value="GH18_2"/>
    <property type="match status" value="1"/>
</dbReference>
<dbReference type="InterPro" id="IPR017853">
    <property type="entry name" value="GH"/>
</dbReference>
<dbReference type="SUPFAM" id="SSF51445">
    <property type="entry name" value="(Trans)glycosidases"/>
    <property type="match status" value="1"/>
</dbReference>
<organism evidence="2 3">
    <name type="scientific">Portunus trituberculatus</name>
    <name type="common">Swimming crab</name>
    <name type="synonym">Neptunus trituberculatus</name>
    <dbReference type="NCBI Taxonomy" id="210409"/>
    <lineage>
        <taxon>Eukaryota</taxon>
        <taxon>Metazoa</taxon>
        <taxon>Ecdysozoa</taxon>
        <taxon>Arthropoda</taxon>
        <taxon>Crustacea</taxon>
        <taxon>Multicrustacea</taxon>
        <taxon>Malacostraca</taxon>
        <taxon>Eumalacostraca</taxon>
        <taxon>Eucarida</taxon>
        <taxon>Decapoda</taxon>
        <taxon>Pleocyemata</taxon>
        <taxon>Brachyura</taxon>
        <taxon>Eubrachyura</taxon>
        <taxon>Portunoidea</taxon>
        <taxon>Portunidae</taxon>
        <taxon>Portuninae</taxon>
        <taxon>Portunus</taxon>
    </lineage>
</organism>
<dbReference type="Proteomes" id="UP000324222">
    <property type="component" value="Unassembled WGS sequence"/>
</dbReference>
<dbReference type="InterPro" id="IPR001223">
    <property type="entry name" value="Glyco_hydro18_cat"/>
</dbReference>
<evidence type="ECO:0000259" key="1">
    <source>
        <dbReference type="PROSITE" id="PS51910"/>
    </source>
</evidence>
<reference evidence="2 3" key="1">
    <citation type="submission" date="2019-05" db="EMBL/GenBank/DDBJ databases">
        <title>Another draft genome of Portunus trituberculatus and its Hox gene families provides insights of decapod evolution.</title>
        <authorList>
            <person name="Jeong J.-H."/>
            <person name="Song I."/>
            <person name="Kim S."/>
            <person name="Choi T."/>
            <person name="Kim D."/>
            <person name="Ryu S."/>
            <person name="Kim W."/>
        </authorList>
    </citation>
    <scope>NUCLEOTIDE SEQUENCE [LARGE SCALE GENOMIC DNA]</scope>
    <source>
        <tissue evidence="2">Muscle</tissue>
    </source>
</reference>
<proteinExistence type="predicted"/>
<dbReference type="GO" id="GO:0005975">
    <property type="term" value="P:carbohydrate metabolic process"/>
    <property type="evidence" value="ECO:0007669"/>
    <property type="project" value="InterPro"/>
</dbReference>
<evidence type="ECO:0000313" key="3">
    <source>
        <dbReference type="Proteomes" id="UP000324222"/>
    </source>
</evidence>
<dbReference type="EMBL" id="VSRR010003422">
    <property type="protein sequence ID" value="MPC36077.1"/>
    <property type="molecule type" value="Genomic_DNA"/>
</dbReference>
<name>A0A5B7ES40_PORTR</name>
<evidence type="ECO:0000313" key="2">
    <source>
        <dbReference type="EMBL" id="MPC36077.1"/>
    </source>
</evidence>
<dbReference type="AlphaFoldDB" id="A0A5B7ES40"/>
<keyword evidence="3" id="KW-1185">Reference proteome</keyword>